<proteinExistence type="predicted"/>
<dbReference type="OrthoDB" id="59699at2759"/>
<dbReference type="GeneID" id="19208177"/>
<accession>A0A5M3MGD9</accession>
<name>A0A5M3MGD9_CONPW</name>
<evidence type="ECO:0000313" key="3">
    <source>
        <dbReference type="Proteomes" id="UP000053558"/>
    </source>
</evidence>
<dbReference type="Pfam" id="PF01926">
    <property type="entry name" value="MMR_HSR1"/>
    <property type="match status" value="1"/>
</dbReference>
<dbReference type="CDD" id="cd00882">
    <property type="entry name" value="Ras_like_GTPase"/>
    <property type="match status" value="1"/>
</dbReference>
<dbReference type="KEGG" id="cput:CONPUDRAFT_61779"/>
<dbReference type="InterPro" id="IPR027417">
    <property type="entry name" value="P-loop_NTPase"/>
</dbReference>
<dbReference type="EMBL" id="JH711583">
    <property type="protein sequence ID" value="EIW77685.1"/>
    <property type="molecule type" value="Genomic_DNA"/>
</dbReference>
<gene>
    <name evidence="2" type="ORF">CONPUDRAFT_61779</name>
</gene>
<feature type="domain" description="G" evidence="1">
    <location>
        <begin position="12"/>
        <end position="149"/>
    </location>
</feature>
<dbReference type="Proteomes" id="UP000053558">
    <property type="component" value="Unassembled WGS sequence"/>
</dbReference>
<dbReference type="GO" id="GO:0005525">
    <property type="term" value="F:GTP binding"/>
    <property type="evidence" value="ECO:0007669"/>
    <property type="project" value="InterPro"/>
</dbReference>
<reference evidence="3" key="1">
    <citation type="journal article" date="2012" name="Science">
        <title>The Paleozoic origin of enzymatic lignin decomposition reconstructed from 31 fungal genomes.</title>
        <authorList>
            <person name="Floudas D."/>
            <person name="Binder M."/>
            <person name="Riley R."/>
            <person name="Barry K."/>
            <person name="Blanchette R.A."/>
            <person name="Henrissat B."/>
            <person name="Martinez A.T."/>
            <person name="Otillar R."/>
            <person name="Spatafora J.W."/>
            <person name="Yadav J.S."/>
            <person name="Aerts A."/>
            <person name="Benoit I."/>
            <person name="Boyd A."/>
            <person name="Carlson A."/>
            <person name="Copeland A."/>
            <person name="Coutinho P.M."/>
            <person name="de Vries R.P."/>
            <person name="Ferreira P."/>
            <person name="Findley K."/>
            <person name="Foster B."/>
            <person name="Gaskell J."/>
            <person name="Glotzer D."/>
            <person name="Gorecki P."/>
            <person name="Heitman J."/>
            <person name="Hesse C."/>
            <person name="Hori C."/>
            <person name="Igarashi K."/>
            <person name="Jurgens J.A."/>
            <person name="Kallen N."/>
            <person name="Kersten P."/>
            <person name="Kohler A."/>
            <person name="Kuees U."/>
            <person name="Kumar T.K.A."/>
            <person name="Kuo A."/>
            <person name="LaButti K."/>
            <person name="Larrondo L.F."/>
            <person name="Lindquist E."/>
            <person name="Ling A."/>
            <person name="Lombard V."/>
            <person name="Lucas S."/>
            <person name="Lundell T."/>
            <person name="Martin R."/>
            <person name="McLaughlin D.J."/>
            <person name="Morgenstern I."/>
            <person name="Morin E."/>
            <person name="Murat C."/>
            <person name="Nagy L.G."/>
            <person name="Nolan M."/>
            <person name="Ohm R.A."/>
            <person name="Patyshakuliyeva A."/>
            <person name="Rokas A."/>
            <person name="Ruiz-Duenas F.J."/>
            <person name="Sabat G."/>
            <person name="Salamov A."/>
            <person name="Samejima M."/>
            <person name="Schmutz J."/>
            <person name="Slot J.C."/>
            <person name="St John F."/>
            <person name="Stenlid J."/>
            <person name="Sun H."/>
            <person name="Sun S."/>
            <person name="Syed K."/>
            <person name="Tsang A."/>
            <person name="Wiebenga A."/>
            <person name="Young D."/>
            <person name="Pisabarro A."/>
            <person name="Eastwood D.C."/>
            <person name="Martin F."/>
            <person name="Cullen D."/>
            <person name="Grigoriev I.V."/>
            <person name="Hibbett D.S."/>
        </authorList>
    </citation>
    <scope>NUCLEOTIDE SEQUENCE [LARGE SCALE GENOMIC DNA]</scope>
    <source>
        <strain evidence="3">RWD-64-598 SS2</strain>
    </source>
</reference>
<keyword evidence="3" id="KW-1185">Reference proteome</keyword>
<dbReference type="SUPFAM" id="SSF52540">
    <property type="entry name" value="P-loop containing nucleoside triphosphate hydrolases"/>
    <property type="match status" value="1"/>
</dbReference>
<sequence length="278" mass="31884">MSKIRATCPVFRVLIIGRANAGKTTILQKVCNVDKDTEPVVYDADGNKVFSLSYCWRQRGRHDITNQITYSGSRFIFHDSRGIEAGSVNEFQTIHNFIRERASRPSLAERLHAIWFCVSMDNMRPLVEAELAFFNKDTADVPVVVVFTKYDALLDRVANDLDIIEMTEQSQADVDKAAEARYQEHYCSRIMKTVNPPKATVRLQRMDKAETQCPELSEQTAVAIDDLSLRQLFVYVQQNNIHLCMQEAARQVHVLSHIWFLSVNSDLECQHNQIVYPQ</sequence>
<comment type="caution">
    <text evidence="2">The sequence shown here is derived from an EMBL/GenBank/DDBJ whole genome shotgun (WGS) entry which is preliminary data.</text>
</comment>
<dbReference type="AlphaFoldDB" id="A0A5M3MGD9"/>
<dbReference type="RefSeq" id="XP_007771781.1">
    <property type="nucleotide sequence ID" value="XM_007773591.1"/>
</dbReference>
<dbReference type="Gene3D" id="3.40.50.300">
    <property type="entry name" value="P-loop containing nucleotide triphosphate hydrolases"/>
    <property type="match status" value="1"/>
</dbReference>
<evidence type="ECO:0000313" key="2">
    <source>
        <dbReference type="EMBL" id="EIW77685.1"/>
    </source>
</evidence>
<protein>
    <recommendedName>
        <fullName evidence="1">G domain-containing protein</fullName>
    </recommendedName>
</protein>
<dbReference type="OMA" id="IERRSAM"/>
<evidence type="ECO:0000259" key="1">
    <source>
        <dbReference type="Pfam" id="PF01926"/>
    </source>
</evidence>
<organism evidence="2 3">
    <name type="scientific">Coniophora puteana (strain RWD-64-598)</name>
    <name type="common">Brown rot fungus</name>
    <dbReference type="NCBI Taxonomy" id="741705"/>
    <lineage>
        <taxon>Eukaryota</taxon>
        <taxon>Fungi</taxon>
        <taxon>Dikarya</taxon>
        <taxon>Basidiomycota</taxon>
        <taxon>Agaricomycotina</taxon>
        <taxon>Agaricomycetes</taxon>
        <taxon>Agaricomycetidae</taxon>
        <taxon>Boletales</taxon>
        <taxon>Coniophorineae</taxon>
        <taxon>Coniophoraceae</taxon>
        <taxon>Coniophora</taxon>
    </lineage>
</organism>
<dbReference type="InterPro" id="IPR006073">
    <property type="entry name" value="GTP-bd"/>
</dbReference>